<organism evidence="1 2">
    <name type="scientific">Nonomuraea maheshkhaliensis</name>
    <dbReference type="NCBI Taxonomy" id="419590"/>
    <lineage>
        <taxon>Bacteria</taxon>
        <taxon>Bacillati</taxon>
        <taxon>Actinomycetota</taxon>
        <taxon>Actinomycetes</taxon>
        <taxon>Streptosporangiales</taxon>
        <taxon>Streptosporangiaceae</taxon>
        <taxon>Nonomuraea</taxon>
    </lineage>
</organism>
<gene>
    <name evidence="1" type="ORF">GCM10009733_033660</name>
</gene>
<reference evidence="1 2" key="1">
    <citation type="journal article" date="2019" name="Int. J. Syst. Evol. Microbiol.">
        <title>The Global Catalogue of Microorganisms (GCM) 10K type strain sequencing project: providing services to taxonomists for standard genome sequencing and annotation.</title>
        <authorList>
            <consortium name="The Broad Institute Genomics Platform"/>
            <consortium name="The Broad Institute Genome Sequencing Center for Infectious Disease"/>
            <person name="Wu L."/>
            <person name="Ma J."/>
        </authorList>
    </citation>
    <scope>NUCLEOTIDE SEQUENCE [LARGE SCALE GENOMIC DNA]</scope>
    <source>
        <strain evidence="1 2">JCM 13929</strain>
    </source>
</reference>
<dbReference type="EMBL" id="BAAAMU010000020">
    <property type="protein sequence ID" value="GAA1633938.1"/>
    <property type="molecule type" value="Genomic_DNA"/>
</dbReference>
<protein>
    <submittedName>
        <fullName evidence="1">Uncharacterized protein</fullName>
    </submittedName>
</protein>
<sequence>MDALRGNLLRHWRRVAAHVGSLCSVVIVLLPEKTAKRHEGSEALLIFRSRRGAAQPSSLTQVTLVCCVPLVGKPFWRAGLEIDSQNGRTAGKLEGLSPKGGGA</sequence>
<accession>A0ABN2F8U3</accession>
<name>A0ABN2F8U3_9ACTN</name>
<keyword evidence="2" id="KW-1185">Reference proteome</keyword>
<evidence type="ECO:0000313" key="2">
    <source>
        <dbReference type="Proteomes" id="UP001500064"/>
    </source>
</evidence>
<comment type="caution">
    <text evidence="1">The sequence shown here is derived from an EMBL/GenBank/DDBJ whole genome shotgun (WGS) entry which is preliminary data.</text>
</comment>
<dbReference type="Proteomes" id="UP001500064">
    <property type="component" value="Unassembled WGS sequence"/>
</dbReference>
<proteinExistence type="predicted"/>
<evidence type="ECO:0000313" key="1">
    <source>
        <dbReference type="EMBL" id="GAA1633938.1"/>
    </source>
</evidence>